<feature type="transmembrane region" description="Helical" evidence="1">
    <location>
        <begin position="124"/>
        <end position="145"/>
    </location>
</feature>
<dbReference type="EMBL" id="LAFY01000050">
    <property type="protein sequence ID" value="KJY02423.1"/>
    <property type="molecule type" value="Genomic_DNA"/>
</dbReference>
<sequence length="173" mass="19389">MIASHNVYAYTLLLLIWRGRYLIAHAIAFDLAVFRYDALPVHMRGGQVGALAGNIPFFANFTMHSGLRIGPITLLPQFVPNTCAKAKQVEWDENVWPCQRDAMADSIDGILNGRKPTFNELWELVTFVLCMAVNACFLAWASGVVDPGPAWRRFRGRPTLDEQTPRSLEARNA</sequence>
<protein>
    <submittedName>
        <fullName evidence="2">Uncharacterized protein</fullName>
    </submittedName>
</protein>
<feature type="transmembrane region" description="Helical" evidence="1">
    <location>
        <begin position="7"/>
        <end position="29"/>
    </location>
</feature>
<dbReference type="Proteomes" id="UP000033647">
    <property type="component" value="Unassembled WGS sequence"/>
</dbReference>
<reference evidence="2 3" key="1">
    <citation type="submission" date="2015-03" db="EMBL/GenBank/DDBJ databases">
        <title>RNA-seq based gene annotation and comparative genomics of four Zymoseptoria species reveal species-specific pathogenicity related genes and transposable element activity.</title>
        <authorList>
            <person name="Grandaubert J."/>
            <person name="Bhattacharyya A."/>
            <person name="Stukenbrock E.H."/>
        </authorList>
    </citation>
    <scope>NUCLEOTIDE SEQUENCE [LARGE SCALE GENOMIC DNA]</scope>
    <source>
        <strain evidence="2 3">Zb18110</strain>
    </source>
</reference>
<keyword evidence="1" id="KW-1133">Transmembrane helix</keyword>
<keyword evidence="1" id="KW-0812">Transmembrane</keyword>
<dbReference type="AlphaFoldDB" id="A0A0F4GZI4"/>
<name>A0A0F4GZI4_9PEZI</name>
<comment type="caution">
    <text evidence="2">The sequence shown here is derived from an EMBL/GenBank/DDBJ whole genome shotgun (WGS) entry which is preliminary data.</text>
</comment>
<evidence type="ECO:0000256" key="1">
    <source>
        <dbReference type="SAM" id="Phobius"/>
    </source>
</evidence>
<gene>
    <name evidence="2" type="ORF">TI39_contig53g00014</name>
</gene>
<evidence type="ECO:0000313" key="2">
    <source>
        <dbReference type="EMBL" id="KJY02423.1"/>
    </source>
</evidence>
<accession>A0A0F4GZI4</accession>
<evidence type="ECO:0000313" key="3">
    <source>
        <dbReference type="Proteomes" id="UP000033647"/>
    </source>
</evidence>
<organism evidence="2 3">
    <name type="scientific">Zymoseptoria brevis</name>
    <dbReference type="NCBI Taxonomy" id="1047168"/>
    <lineage>
        <taxon>Eukaryota</taxon>
        <taxon>Fungi</taxon>
        <taxon>Dikarya</taxon>
        <taxon>Ascomycota</taxon>
        <taxon>Pezizomycotina</taxon>
        <taxon>Dothideomycetes</taxon>
        <taxon>Dothideomycetidae</taxon>
        <taxon>Mycosphaerellales</taxon>
        <taxon>Mycosphaerellaceae</taxon>
        <taxon>Zymoseptoria</taxon>
    </lineage>
</organism>
<keyword evidence="3" id="KW-1185">Reference proteome</keyword>
<keyword evidence="1" id="KW-0472">Membrane</keyword>
<proteinExistence type="predicted"/>